<organism evidence="4 5">
    <name type="scientific">Blastopirellula retiformator</name>
    <dbReference type="NCBI Taxonomy" id="2527970"/>
    <lineage>
        <taxon>Bacteria</taxon>
        <taxon>Pseudomonadati</taxon>
        <taxon>Planctomycetota</taxon>
        <taxon>Planctomycetia</taxon>
        <taxon>Pirellulales</taxon>
        <taxon>Pirellulaceae</taxon>
        <taxon>Blastopirellula</taxon>
    </lineage>
</organism>
<name>A0A5C5V9H4_9BACT</name>
<keyword evidence="3" id="KW-0472">Membrane</keyword>
<sequence length="518" mass="55477">MAKMIGIEWDGSEIRVVVARSRIGGLTVDAAFAAPRTSDLAESIRTALADRGVAGGPVSVTLSRSNVELHVLTLPPAPAEELPDMVRFAAMREFTALTDDWLLDYTPIEENAVGQSTVLAAGISGKGLKSVETPCASAALTVEQVGVRPLAAASLIARDPEHASTVAMVVESSSDDIELTIIADGAVVFSRSTRLPGEEGSEERQKALQLEARRTLIAARNQLGAHAVEKILLLGQEELSPMKASLAATLGLPADLYDPFASPAVKYSGADKLVHRGRYAGLLGLLADQSSPSAHSLDLRNPRKRPAPPSKRRMYVTYGTAAAVIAALVIGVIWMRLGSLDGQIKEAQEKLAKLKASNKEAVLQQNDVEKIDRWLDSSIQWLDQAYWMANTMPPAEATILSRMQMDATQAAGGVIMLDGYVADDSGIKKLENALRDETHEVSNLGSKQSEVSGYAWNFQERITVAKPTSNPFTDEPEEPQPGKAEPASETAEEKEPAKTEPVNTEPTAEPAAEEEAQS</sequence>
<feature type="compositionally biased region" description="Basic residues" evidence="2">
    <location>
        <begin position="302"/>
        <end position="311"/>
    </location>
</feature>
<dbReference type="OrthoDB" id="273477at2"/>
<evidence type="ECO:0000313" key="4">
    <source>
        <dbReference type="EMBL" id="TWT34519.1"/>
    </source>
</evidence>
<evidence type="ECO:0000313" key="5">
    <source>
        <dbReference type="Proteomes" id="UP000318878"/>
    </source>
</evidence>
<dbReference type="Proteomes" id="UP000318878">
    <property type="component" value="Unassembled WGS sequence"/>
</dbReference>
<evidence type="ECO:0000256" key="3">
    <source>
        <dbReference type="SAM" id="Phobius"/>
    </source>
</evidence>
<evidence type="ECO:0000256" key="1">
    <source>
        <dbReference type="SAM" id="Coils"/>
    </source>
</evidence>
<dbReference type="PANTHER" id="PTHR32432:SF3">
    <property type="entry name" value="ETHANOLAMINE UTILIZATION PROTEIN EUTJ"/>
    <property type="match status" value="1"/>
</dbReference>
<dbReference type="AlphaFoldDB" id="A0A5C5V9H4"/>
<reference evidence="4 5" key="1">
    <citation type="submission" date="2019-02" db="EMBL/GenBank/DDBJ databases">
        <title>Deep-cultivation of Planctomycetes and their phenomic and genomic characterization uncovers novel biology.</title>
        <authorList>
            <person name="Wiegand S."/>
            <person name="Jogler M."/>
            <person name="Boedeker C."/>
            <person name="Pinto D."/>
            <person name="Vollmers J."/>
            <person name="Rivas-Marin E."/>
            <person name="Kohn T."/>
            <person name="Peeters S.H."/>
            <person name="Heuer A."/>
            <person name="Rast P."/>
            <person name="Oberbeckmann S."/>
            <person name="Bunk B."/>
            <person name="Jeske O."/>
            <person name="Meyerdierks A."/>
            <person name="Storesund J.E."/>
            <person name="Kallscheuer N."/>
            <person name="Luecker S."/>
            <person name="Lage O.M."/>
            <person name="Pohl T."/>
            <person name="Merkel B.J."/>
            <person name="Hornburger P."/>
            <person name="Mueller R.-W."/>
            <person name="Bruemmer F."/>
            <person name="Labrenz M."/>
            <person name="Spormann A.M."/>
            <person name="Op Den Camp H."/>
            <person name="Overmann J."/>
            <person name="Amann R."/>
            <person name="Jetten M.S.M."/>
            <person name="Mascher T."/>
            <person name="Medema M.H."/>
            <person name="Devos D.P."/>
            <person name="Kaster A.-K."/>
            <person name="Ovreas L."/>
            <person name="Rohde M."/>
            <person name="Galperin M.Y."/>
            <person name="Jogler C."/>
        </authorList>
    </citation>
    <scope>NUCLEOTIDE SEQUENCE [LARGE SCALE GENOMIC DNA]</scope>
    <source>
        <strain evidence="4 5">Enr8</strain>
    </source>
</reference>
<feature type="region of interest" description="Disordered" evidence="2">
    <location>
        <begin position="465"/>
        <end position="518"/>
    </location>
</feature>
<protein>
    <submittedName>
        <fullName evidence="4">Competence protein A</fullName>
    </submittedName>
</protein>
<accession>A0A5C5V9H4</accession>
<keyword evidence="5" id="KW-1185">Reference proteome</keyword>
<dbReference type="PANTHER" id="PTHR32432">
    <property type="entry name" value="CELL DIVISION PROTEIN FTSA-RELATED"/>
    <property type="match status" value="1"/>
</dbReference>
<comment type="caution">
    <text evidence="4">The sequence shown here is derived from an EMBL/GenBank/DDBJ whole genome shotgun (WGS) entry which is preliminary data.</text>
</comment>
<proteinExistence type="predicted"/>
<keyword evidence="3" id="KW-1133">Transmembrane helix</keyword>
<feature type="compositionally biased region" description="Low complexity" evidence="2">
    <location>
        <begin position="499"/>
        <end position="510"/>
    </location>
</feature>
<dbReference type="InterPro" id="IPR050696">
    <property type="entry name" value="FtsA/MreB"/>
</dbReference>
<feature type="transmembrane region" description="Helical" evidence="3">
    <location>
        <begin position="315"/>
        <end position="335"/>
    </location>
</feature>
<dbReference type="RefSeq" id="WP_146430827.1">
    <property type="nucleotide sequence ID" value="NZ_SJPF01000002.1"/>
</dbReference>
<feature type="coiled-coil region" evidence="1">
    <location>
        <begin position="337"/>
        <end position="364"/>
    </location>
</feature>
<dbReference type="EMBL" id="SJPF01000002">
    <property type="protein sequence ID" value="TWT34519.1"/>
    <property type="molecule type" value="Genomic_DNA"/>
</dbReference>
<keyword evidence="1" id="KW-0175">Coiled coil</keyword>
<keyword evidence="3" id="KW-0812">Transmembrane</keyword>
<gene>
    <name evidence="4" type="ORF">Enr8_19280</name>
</gene>
<evidence type="ECO:0000256" key="2">
    <source>
        <dbReference type="SAM" id="MobiDB-lite"/>
    </source>
</evidence>
<feature type="region of interest" description="Disordered" evidence="2">
    <location>
        <begin position="292"/>
        <end position="311"/>
    </location>
</feature>